<keyword evidence="2" id="KW-1185">Reference proteome</keyword>
<reference evidence="2" key="1">
    <citation type="submission" date="2016-10" db="EMBL/GenBank/DDBJ databases">
        <authorList>
            <person name="Varghese N."/>
            <person name="Submissions S."/>
        </authorList>
    </citation>
    <scope>NUCLEOTIDE SEQUENCE [LARGE SCALE GENOMIC DNA]</scope>
    <source>
        <strain evidence="2">CGMCC 1.10218</strain>
    </source>
</reference>
<protein>
    <submittedName>
        <fullName evidence="1">Uncharacterized protein</fullName>
    </submittedName>
</protein>
<dbReference type="Gene3D" id="2.60.120.380">
    <property type="match status" value="1"/>
</dbReference>
<evidence type="ECO:0000313" key="2">
    <source>
        <dbReference type="Proteomes" id="UP000199223"/>
    </source>
</evidence>
<evidence type="ECO:0000313" key="1">
    <source>
        <dbReference type="EMBL" id="SEJ03904.1"/>
    </source>
</evidence>
<dbReference type="Proteomes" id="UP000199223">
    <property type="component" value="Unassembled WGS sequence"/>
</dbReference>
<dbReference type="AlphaFoldDB" id="A0A1H6VLM3"/>
<dbReference type="EMBL" id="FNZA01000003">
    <property type="protein sequence ID" value="SEJ03904.1"/>
    <property type="molecule type" value="Genomic_DNA"/>
</dbReference>
<dbReference type="STRING" id="856736.SAMN04488058_103166"/>
<name>A0A1H6VLM3_9DEIO</name>
<sequence length="123" mass="13394">MRLLLLALVVVLGVVYATMGLRFGYLTLTETQMLNASGTNTYHFRTLDGRQRVGVTGSCQVRSGTATLRLYDPGGTQVAGQRCQKGSWSLSVIGGGREGDYTLKVELDRYTGSLNLNETREGE</sequence>
<accession>A0A1H6VLM3</accession>
<organism evidence="1 2">
    <name type="scientific">Deinococcus reticulitermitis</name>
    <dbReference type="NCBI Taxonomy" id="856736"/>
    <lineage>
        <taxon>Bacteria</taxon>
        <taxon>Thermotogati</taxon>
        <taxon>Deinococcota</taxon>
        <taxon>Deinococci</taxon>
        <taxon>Deinococcales</taxon>
        <taxon>Deinococcaceae</taxon>
        <taxon>Deinococcus</taxon>
    </lineage>
</organism>
<dbReference type="OrthoDB" id="70279at2"/>
<gene>
    <name evidence="1" type="ORF">SAMN04488058_103166</name>
</gene>
<proteinExistence type="predicted"/>
<dbReference type="RefSeq" id="WP_092263686.1">
    <property type="nucleotide sequence ID" value="NZ_FNZA01000003.1"/>
</dbReference>